<dbReference type="Gene3D" id="3.30.420.40">
    <property type="match status" value="2"/>
</dbReference>
<feature type="domain" description="ATPase BadF/BadG/BcrA/BcrD type" evidence="1">
    <location>
        <begin position="5"/>
        <end position="299"/>
    </location>
</feature>
<gene>
    <name evidence="2" type="ORF">EV207_104157</name>
</gene>
<accession>A0A4R2P9G8</accession>
<keyword evidence="3" id="KW-1185">Reference proteome</keyword>
<dbReference type="InterPro" id="IPR002731">
    <property type="entry name" value="ATPase_BadF"/>
</dbReference>
<dbReference type="PANTHER" id="PTHR43190">
    <property type="entry name" value="N-ACETYL-D-GLUCOSAMINE KINASE"/>
    <property type="match status" value="1"/>
</dbReference>
<dbReference type="AlphaFoldDB" id="A0A4R2P9G8"/>
<dbReference type="InterPro" id="IPR043129">
    <property type="entry name" value="ATPase_NBD"/>
</dbReference>
<dbReference type="SUPFAM" id="SSF53067">
    <property type="entry name" value="Actin-like ATPase domain"/>
    <property type="match status" value="2"/>
</dbReference>
<dbReference type="PANTHER" id="PTHR43190:SF3">
    <property type="entry name" value="N-ACETYL-D-GLUCOSAMINE KINASE"/>
    <property type="match status" value="1"/>
</dbReference>
<keyword evidence="2" id="KW-0808">Transferase</keyword>
<dbReference type="EMBL" id="SLXK01000004">
    <property type="protein sequence ID" value="TCP30978.1"/>
    <property type="molecule type" value="Genomic_DNA"/>
</dbReference>
<dbReference type="Pfam" id="PF01869">
    <property type="entry name" value="BcrAD_BadFG"/>
    <property type="match status" value="1"/>
</dbReference>
<dbReference type="OrthoDB" id="9772633at2"/>
<evidence type="ECO:0000313" key="3">
    <source>
        <dbReference type="Proteomes" id="UP000295416"/>
    </source>
</evidence>
<evidence type="ECO:0000313" key="2">
    <source>
        <dbReference type="EMBL" id="TCP30978.1"/>
    </source>
</evidence>
<dbReference type="Proteomes" id="UP000295416">
    <property type="component" value="Unassembled WGS sequence"/>
</dbReference>
<dbReference type="InterPro" id="IPR052519">
    <property type="entry name" value="Euk-type_GlcNAc_Kinase"/>
</dbReference>
<evidence type="ECO:0000259" key="1">
    <source>
        <dbReference type="Pfam" id="PF01869"/>
    </source>
</evidence>
<dbReference type="GO" id="GO:0016301">
    <property type="term" value="F:kinase activity"/>
    <property type="evidence" value="ECO:0007669"/>
    <property type="project" value="UniProtKB-KW"/>
</dbReference>
<reference evidence="2 3" key="1">
    <citation type="submission" date="2019-03" db="EMBL/GenBank/DDBJ databases">
        <title>Genomic Encyclopedia of Type Strains, Phase IV (KMG-IV): sequencing the most valuable type-strain genomes for metagenomic binning, comparative biology and taxonomic classification.</title>
        <authorList>
            <person name="Goeker M."/>
        </authorList>
    </citation>
    <scope>NUCLEOTIDE SEQUENCE [LARGE SCALE GENOMIC DNA]</scope>
    <source>
        <strain evidence="2 3">DSM 19377</strain>
    </source>
</reference>
<dbReference type="RefSeq" id="WP_132744312.1">
    <property type="nucleotide sequence ID" value="NZ_SLXK01000004.1"/>
</dbReference>
<name>A0A4R2P9G8_9BACL</name>
<proteinExistence type="predicted"/>
<sequence>MEYIIGIDGGGTKSRLLLVDSKDNLLAVCEGGPSNINATSADQIKSVLQELVYESLNKTGLKLSQCISVCIGTAGAGRPAEKEIVRAILKEIGFSKKIIVTNDVETALYGGVDGNEGVVVISGTGSICFGRNKKGQTYRCGGWGHVIGDEGSGYDIGKRVVTAVMKSFDGRGPKTEMKNLLLNKLKVHHPEELIQYIYRNDIGKKEIASLAEIASEACSDHDEAAHSIIKYAAHELYLSAVTVLNHLEISEGILSTGGGALNKNLYLRQAFTQLVNRSHPLIQVIPMKRDAAWGAVIMAKEEI</sequence>
<organism evidence="2 3">
    <name type="scientific">Scopulibacillus darangshiensis</name>
    <dbReference type="NCBI Taxonomy" id="442528"/>
    <lineage>
        <taxon>Bacteria</taxon>
        <taxon>Bacillati</taxon>
        <taxon>Bacillota</taxon>
        <taxon>Bacilli</taxon>
        <taxon>Bacillales</taxon>
        <taxon>Sporolactobacillaceae</taxon>
        <taxon>Scopulibacillus</taxon>
    </lineage>
</organism>
<comment type="caution">
    <text evidence="2">The sequence shown here is derived from an EMBL/GenBank/DDBJ whole genome shotgun (WGS) entry which is preliminary data.</text>
</comment>
<keyword evidence="2" id="KW-0418">Kinase</keyword>
<protein>
    <submittedName>
        <fullName evidence="2">N-acetylglucosamine kinase-like BadF-type ATPase</fullName>
    </submittedName>
</protein>